<evidence type="ECO:0000256" key="1">
    <source>
        <dbReference type="SAM" id="MobiDB-lite"/>
    </source>
</evidence>
<dbReference type="Pfam" id="PF14223">
    <property type="entry name" value="Retrotran_gag_2"/>
    <property type="match status" value="1"/>
</dbReference>
<evidence type="ECO:0008006" key="4">
    <source>
        <dbReference type="Google" id="ProtNLM"/>
    </source>
</evidence>
<dbReference type="PANTHER" id="PTHR47481">
    <property type="match status" value="1"/>
</dbReference>
<name>A0A5J5AWL9_9ASTE</name>
<evidence type="ECO:0000313" key="2">
    <source>
        <dbReference type="EMBL" id="KAA8535323.1"/>
    </source>
</evidence>
<gene>
    <name evidence="2" type="ORF">F0562_030326</name>
</gene>
<feature type="region of interest" description="Disordered" evidence="1">
    <location>
        <begin position="343"/>
        <end position="372"/>
    </location>
</feature>
<protein>
    <recommendedName>
        <fullName evidence="4">Retrotransposon Copia-like N-terminal domain-containing protein</fullName>
    </recommendedName>
</protein>
<sequence length="372" mass="41216">MTSNSTPSNGQTFLPHPTIQAHSQPISQKLVGLNYLPWSVQFMVFLKSHDLADLVDGDVSPPPQTLSDGSPNPAYTAWSKKDTCVLSWLLASITEKLVSTVYGMKTSRQVWDAFYTRFSSTSRSRIALLKRQLQTITQGHRSCSDFMEEAKGLVDQLAATGKPTDDQDLISFLLGGLRPTFNPFITSFNFASRDKDLSFDDFQAELLSFETLIDAQANSATDQHFAFAAHRKWKAPNFPRETKSQTPLRSSLQQSSYNQNKGNPTPRSNQPANDRPTCQICGKRGHIALDYYHRFDFSFQGQLPPADLAAMAAETNNSYDQHVWYVDSGANAHITTNATNLTNQESYKGADTVHVGNGSGQPDRSHPASRNG</sequence>
<feature type="compositionally biased region" description="Polar residues" evidence="1">
    <location>
        <begin position="244"/>
        <end position="272"/>
    </location>
</feature>
<dbReference type="AlphaFoldDB" id="A0A5J5AWL9"/>
<reference evidence="2 3" key="1">
    <citation type="submission" date="2019-09" db="EMBL/GenBank/DDBJ databases">
        <title>A chromosome-level genome assembly of the Chinese tupelo Nyssa sinensis.</title>
        <authorList>
            <person name="Yang X."/>
            <person name="Kang M."/>
            <person name="Yang Y."/>
            <person name="Xiong H."/>
            <person name="Wang M."/>
            <person name="Zhang Z."/>
            <person name="Wang Z."/>
            <person name="Wu H."/>
            <person name="Ma T."/>
            <person name="Liu J."/>
            <person name="Xi Z."/>
        </authorList>
    </citation>
    <scope>NUCLEOTIDE SEQUENCE [LARGE SCALE GENOMIC DNA]</scope>
    <source>
        <strain evidence="2">J267</strain>
        <tissue evidence="2">Leaf</tissue>
    </source>
</reference>
<dbReference type="Proteomes" id="UP000325577">
    <property type="component" value="Linkage Group LG17"/>
</dbReference>
<dbReference type="EMBL" id="CM018040">
    <property type="protein sequence ID" value="KAA8535323.1"/>
    <property type="molecule type" value="Genomic_DNA"/>
</dbReference>
<dbReference type="PANTHER" id="PTHR47481:SF31">
    <property type="entry name" value="OS01G0873500 PROTEIN"/>
    <property type="match status" value="1"/>
</dbReference>
<keyword evidence="3" id="KW-1185">Reference proteome</keyword>
<dbReference type="OrthoDB" id="1845088at2759"/>
<accession>A0A5J5AWL9</accession>
<organism evidence="2 3">
    <name type="scientific">Nyssa sinensis</name>
    <dbReference type="NCBI Taxonomy" id="561372"/>
    <lineage>
        <taxon>Eukaryota</taxon>
        <taxon>Viridiplantae</taxon>
        <taxon>Streptophyta</taxon>
        <taxon>Embryophyta</taxon>
        <taxon>Tracheophyta</taxon>
        <taxon>Spermatophyta</taxon>
        <taxon>Magnoliopsida</taxon>
        <taxon>eudicotyledons</taxon>
        <taxon>Gunneridae</taxon>
        <taxon>Pentapetalae</taxon>
        <taxon>asterids</taxon>
        <taxon>Cornales</taxon>
        <taxon>Nyssaceae</taxon>
        <taxon>Nyssa</taxon>
    </lineage>
</organism>
<feature type="region of interest" description="Disordered" evidence="1">
    <location>
        <begin position="236"/>
        <end position="277"/>
    </location>
</feature>
<proteinExistence type="predicted"/>
<evidence type="ECO:0000313" key="3">
    <source>
        <dbReference type="Proteomes" id="UP000325577"/>
    </source>
</evidence>